<dbReference type="PANTHER" id="PTHR43806:SF11">
    <property type="entry name" value="CEREVISIN-RELATED"/>
    <property type="match status" value="1"/>
</dbReference>
<feature type="active site" description="Charge relay system" evidence="6">
    <location>
        <position position="381"/>
    </location>
</feature>
<evidence type="ECO:0000256" key="3">
    <source>
        <dbReference type="ARBA" id="ARBA00022729"/>
    </source>
</evidence>
<protein>
    <submittedName>
        <fullName evidence="8">Autotransporter domain-containing protein</fullName>
    </submittedName>
</protein>
<dbReference type="CDD" id="cd04848">
    <property type="entry name" value="Peptidases_S8_Autotransporter_serine_protease_like"/>
    <property type="match status" value="1"/>
</dbReference>
<dbReference type="Pfam" id="PF03797">
    <property type="entry name" value="Autotransporter"/>
    <property type="match status" value="1"/>
</dbReference>
<dbReference type="NCBIfam" id="TIGR02601">
    <property type="entry name" value="autotrns_rpt"/>
    <property type="match status" value="1"/>
</dbReference>
<organism evidence="8 9">
    <name type="scientific">Phyllobacterium salinisoli</name>
    <dbReference type="NCBI Taxonomy" id="1899321"/>
    <lineage>
        <taxon>Bacteria</taxon>
        <taxon>Pseudomonadati</taxon>
        <taxon>Pseudomonadota</taxon>
        <taxon>Alphaproteobacteria</taxon>
        <taxon>Hyphomicrobiales</taxon>
        <taxon>Phyllobacteriaceae</taxon>
        <taxon>Phyllobacterium</taxon>
    </lineage>
</organism>
<proteinExistence type="inferred from homology"/>
<dbReference type="Pfam" id="PF00082">
    <property type="entry name" value="Peptidase_S8"/>
    <property type="match status" value="1"/>
</dbReference>
<dbReference type="AlphaFoldDB" id="A0A368JYI0"/>
<dbReference type="InterPro" id="IPR005546">
    <property type="entry name" value="Autotransporte_beta"/>
</dbReference>
<dbReference type="InterPro" id="IPR012332">
    <property type="entry name" value="Autotransporter_pectin_lyase_C"/>
</dbReference>
<evidence type="ECO:0000313" key="8">
    <source>
        <dbReference type="EMBL" id="RCS21505.1"/>
    </source>
</evidence>
<evidence type="ECO:0000256" key="2">
    <source>
        <dbReference type="ARBA" id="ARBA00022670"/>
    </source>
</evidence>
<keyword evidence="3" id="KW-0732">Signal</keyword>
<dbReference type="InterPro" id="IPR023828">
    <property type="entry name" value="Peptidase_S8_Ser-AS"/>
</dbReference>
<dbReference type="InterPro" id="IPR034061">
    <property type="entry name" value="Peptidases_S8_Autotransporter"/>
</dbReference>
<dbReference type="InterPro" id="IPR015500">
    <property type="entry name" value="Peptidase_S8_subtilisin-rel"/>
</dbReference>
<sequence length="1215" mass="129017">MDRARIGEIPSRQRKVLSRRPAAMPRASECNLFKVLIFAVLFSTPAYGEKSEETAIFMPGAADDRARFRTSEFFGSWGLDWHGFDAAYAQGATGQGVILGQLDSPLWVDHPEFAGISFGPLGLFPPAVRPIVDWSGQLQNHGQHVAGIMIGRKDGAVMHGGAFGVTRFLAGYYNDDGAANWNARLTGTTLSQSILETKVDFVNHSYGYDFDEYAFPVPQDNGSIGYRGPNIHDLARYATDTHVIETSIHGVVNITAAGNDRFYSMDSFNRYGVRPRLFRGISVGEGNSLAPFLDSGNEGMGDDVWRRLEKGTVAVVNINQTGEIDYTSNICGISKYYCLSAAGTEVLSTVPVSIAPEGAPAEEIVSPFNLRPDYQTMTGTSMAAPLVTAGHAIVKSRFPYLENWQVRDILLTTARDKGAPGIDRVYGWGDMDIEAAMDGPRMIFGLRRDYFEKLEEFEADAAVRYDLIVARADVFAGAAHHLLAEYIENEQRARAAEQAGYPEVAADLRALNSVLMPQAEEAARRAFEIELTRDQPNDPRDTPAAAFERTDYVVNIPGRITETCPSERCVADVWQNDINGPSTFVKTGGGLLAFAGTNTYEGGTRIEEGVMQLGIGGETGSITGDIRNDAILSYARSSEWAYDGVISGSGVLDVHMGIMRLTGRSTYSGDSTIYGGEFAVDGSIVSRAVVLPGSVLSGMGSVGGIVARPAGIVAPAGAAIGSLTVTAADGGLGSVELEPGSILAIGIEGDISDRLEVQKTASIGDSFLMLSKLGAQMELRTPLTVKDLRALKGNRYTVLTAGEGVFGRFDERGLPSLIFLGAAVDYSPTTATVSVDQTKHFADVGASANQKAAAGAIEALGEGDPLYETVLVSQNPETARWSFNATSGEVHASVKGSLVTDAVAVQRVTANRIRAAFANVGAASMSVMAYGPDGTLPAPGDTLRPAVWSQAYGAWGSREGDGNAAGVSRTTGGILMGADALAGDWRIGLAGGYSRSKTEIDARSSSAEVDAYTVAVYGGRQIGPLGLRFGAAHAWHAIDTSRSIVFADIHETAKASYDARTMQVFGEMGYAVGFGAARFEPFVNLAHVKLSVDGYREKAQSAGLTGAASRDGVTFTSLGLRADTDLPLGERTMRVYGTLGWRHAFGEVTPTATHAFGGGQPFTVSGAPLARDAALVEAGLDFSLARNASFAVSYQGQIASSTREHGFAAKLNLAF</sequence>
<dbReference type="GO" id="GO:0004252">
    <property type="term" value="F:serine-type endopeptidase activity"/>
    <property type="evidence" value="ECO:0007669"/>
    <property type="project" value="UniProtKB-UniRule"/>
</dbReference>
<keyword evidence="9" id="KW-1185">Reference proteome</keyword>
<dbReference type="InterPro" id="IPR006315">
    <property type="entry name" value="OM_autotransptr_brl_dom"/>
</dbReference>
<keyword evidence="5 6" id="KW-0720">Serine protease</keyword>
<dbReference type="SMART" id="SM00869">
    <property type="entry name" value="Autotransporter"/>
    <property type="match status" value="1"/>
</dbReference>
<dbReference type="NCBIfam" id="TIGR01414">
    <property type="entry name" value="autotrans_barl"/>
    <property type="match status" value="1"/>
</dbReference>
<keyword evidence="4 6" id="KW-0378">Hydrolase</keyword>
<evidence type="ECO:0000259" key="7">
    <source>
        <dbReference type="PROSITE" id="PS51208"/>
    </source>
</evidence>
<evidence type="ECO:0000313" key="9">
    <source>
        <dbReference type="Proteomes" id="UP000253420"/>
    </source>
</evidence>
<dbReference type="Gene3D" id="2.40.128.130">
    <property type="entry name" value="Autotransporter beta-domain"/>
    <property type="match status" value="1"/>
</dbReference>
<dbReference type="Pfam" id="PF12951">
    <property type="entry name" value="PATR"/>
    <property type="match status" value="2"/>
</dbReference>
<dbReference type="PROSITE" id="PS00138">
    <property type="entry name" value="SUBTILASE_SER"/>
    <property type="match status" value="1"/>
</dbReference>
<dbReference type="InterPro" id="IPR011050">
    <property type="entry name" value="Pectin_lyase_fold/virulence"/>
</dbReference>
<comment type="similarity">
    <text evidence="1 6">Belongs to the peptidase S8 family.</text>
</comment>
<dbReference type="Gene3D" id="2.160.20.20">
    <property type="match status" value="1"/>
</dbReference>
<name>A0A368JYI0_9HYPH</name>
<feature type="active site" description="Charge relay system" evidence="6">
    <location>
        <position position="103"/>
    </location>
</feature>
<dbReference type="GO" id="GO:0006508">
    <property type="term" value="P:proteolysis"/>
    <property type="evidence" value="ECO:0007669"/>
    <property type="project" value="UniProtKB-KW"/>
</dbReference>
<dbReference type="InterPro" id="IPR036709">
    <property type="entry name" value="Autotransporte_beta_dom_sf"/>
</dbReference>
<dbReference type="InterPro" id="IPR000209">
    <property type="entry name" value="Peptidase_S8/S53_dom"/>
</dbReference>
<dbReference type="InterPro" id="IPR050131">
    <property type="entry name" value="Peptidase_S8_subtilisin-like"/>
</dbReference>
<dbReference type="PROSITE" id="PS51208">
    <property type="entry name" value="AUTOTRANSPORTER"/>
    <property type="match status" value="1"/>
</dbReference>
<comment type="caution">
    <text evidence="8">The sequence shown here is derived from an EMBL/GenBank/DDBJ whole genome shotgun (WGS) entry which is preliminary data.</text>
</comment>
<feature type="active site" description="Charge relay system" evidence="6">
    <location>
        <position position="141"/>
    </location>
</feature>
<dbReference type="GO" id="GO:0019867">
    <property type="term" value="C:outer membrane"/>
    <property type="evidence" value="ECO:0007669"/>
    <property type="project" value="InterPro"/>
</dbReference>
<dbReference type="EMBL" id="QOZG01000030">
    <property type="protein sequence ID" value="RCS21505.1"/>
    <property type="molecule type" value="Genomic_DNA"/>
</dbReference>
<dbReference type="InterPro" id="IPR013425">
    <property type="entry name" value="Autotrns_rpt"/>
</dbReference>
<dbReference type="InterPro" id="IPR036852">
    <property type="entry name" value="Peptidase_S8/S53_dom_sf"/>
</dbReference>
<evidence type="ECO:0000256" key="6">
    <source>
        <dbReference type="PROSITE-ProRule" id="PRU01240"/>
    </source>
</evidence>
<dbReference type="PRINTS" id="PR00723">
    <property type="entry name" value="SUBTILISIN"/>
</dbReference>
<dbReference type="SUPFAM" id="SSF103515">
    <property type="entry name" value="Autotransporter"/>
    <property type="match status" value="1"/>
</dbReference>
<reference evidence="8 9" key="1">
    <citation type="submission" date="2018-07" db="EMBL/GenBank/DDBJ databases">
        <title>The draft genome of Phyllobacterium salinisoli.</title>
        <authorList>
            <person name="Liu L."/>
            <person name="Li L."/>
            <person name="Zhang X."/>
            <person name="Liang L."/>
        </authorList>
    </citation>
    <scope>NUCLEOTIDE SEQUENCE [LARGE SCALE GENOMIC DNA]</scope>
    <source>
        <strain evidence="8 9">LLAN61</strain>
    </source>
</reference>
<dbReference type="SUPFAM" id="SSF51126">
    <property type="entry name" value="Pectin lyase-like"/>
    <property type="match status" value="1"/>
</dbReference>
<evidence type="ECO:0000256" key="1">
    <source>
        <dbReference type="ARBA" id="ARBA00011073"/>
    </source>
</evidence>
<dbReference type="PANTHER" id="PTHR43806">
    <property type="entry name" value="PEPTIDASE S8"/>
    <property type="match status" value="1"/>
</dbReference>
<dbReference type="PROSITE" id="PS51892">
    <property type="entry name" value="SUBTILASE"/>
    <property type="match status" value="1"/>
</dbReference>
<keyword evidence="2 6" id="KW-0645">Protease</keyword>
<dbReference type="Gene3D" id="3.40.50.200">
    <property type="entry name" value="Peptidase S8/S53 domain"/>
    <property type="match status" value="1"/>
</dbReference>
<evidence type="ECO:0000256" key="5">
    <source>
        <dbReference type="ARBA" id="ARBA00022825"/>
    </source>
</evidence>
<accession>A0A368JYI0</accession>
<feature type="domain" description="Autotransporter" evidence="7">
    <location>
        <begin position="940"/>
        <end position="1215"/>
    </location>
</feature>
<gene>
    <name evidence="8" type="ORF">DUT91_23615</name>
</gene>
<dbReference type="Proteomes" id="UP000253420">
    <property type="component" value="Unassembled WGS sequence"/>
</dbReference>
<evidence type="ECO:0000256" key="4">
    <source>
        <dbReference type="ARBA" id="ARBA00022801"/>
    </source>
</evidence>
<dbReference type="SUPFAM" id="SSF52743">
    <property type="entry name" value="Subtilisin-like"/>
    <property type="match status" value="1"/>
</dbReference>